<dbReference type="EMBL" id="AQGU01000018">
    <property type="protein sequence ID" value="MBE0357913.1"/>
    <property type="molecule type" value="Genomic_DNA"/>
</dbReference>
<comment type="caution">
    <text evidence="1">The sequence shown here is derived from an EMBL/GenBank/DDBJ whole genome shotgun (WGS) entry which is preliminary data.</text>
</comment>
<dbReference type="RefSeq" id="WP_193154518.1">
    <property type="nucleotide sequence ID" value="NZ_AQGU01000018.1"/>
</dbReference>
<sequence length="354" mass="40772">MNSAVQPLMVENKCAQLLLTQRLFQTTPPRTLSADIKHEARYRYGDLALKTHKYIQINPKNIVFWLVFDIDDENTFSWEDKLLPPPNIIVSGLDRADSSKVVGGAHLFYAVQFVPSSNASREKPVRFLDDVRKGMTLQLGADASYYGPLSKNPLNSSWNTSFLHAHEYSLNELNNYLTKVTKKRRYDFDWSLVAESRNCMVFHELRFIAYERINYAKENWTYEQWESHLFNIAQSCNEFSSSDLPKTHPLNHSELKGIVKSVANFTWFKYSSSNNRGRAGLFLLQIKIVTKKLAQQQGAKFTHKARRTNTEEKITRAITKIQSEGKKPSQVLIANEIGMTRQAVAKYKHLLEIC</sequence>
<reference evidence="1 2" key="1">
    <citation type="submission" date="2015-06" db="EMBL/GenBank/DDBJ databases">
        <title>Genome sequence of Pseudoalteromonas aliena.</title>
        <authorList>
            <person name="Xie B.-B."/>
            <person name="Rong J.-C."/>
            <person name="Qin Q.-L."/>
            <person name="Zhang Y.-Z."/>
        </authorList>
    </citation>
    <scope>NUCLEOTIDE SEQUENCE [LARGE SCALE GENOMIC DNA]</scope>
    <source>
        <strain evidence="1 2">SW19</strain>
    </source>
</reference>
<organism evidence="1 2">
    <name type="scientific">Pseudoalteromonas aliena SW19</name>
    <dbReference type="NCBI Taxonomy" id="1314866"/>
    <lineage>
        <taxon>Bacteria</taxon>
        <taxon>Pseudomonadati</taxon>
        <taxon>Pseudomonadota</taxon>
        <taxon>Gammaproteobacteria</taxon>
        <taxon>Alteromonadales</taxon>
        <taxon>Pseudoalteromonadaceae</taxon>
        <taxon>Pseudoalteromonas</taxon>
    </lineage>
</organism>
<evidence type="ECO:0000313" key="1">
    <source>
        <dbReference type="EMBL" id="MBE0357913.1"/>
    </source>
</evidence>
<keyword evidence="2" id="KW-1185">Reference proteome</keyword>
<evidence type="ECO:0008006" key="3">
    <source>
        <dbReference type="Google" id="ProtNLM"/>
    </source>
</evidence>
<accession>A0ABR9DUQ4</accession>
<protein>
    <recommendedName>
        <fullName evidence="3">Replication protein A</fullName>
    </recommendedName>
</protein>
<dbReference type="InterPro" id="IPR004322">
    <property type="entry name" value="Plasmid_replicase_bac"/>
</dbReference>
<dbReference type="Pfam" id="PF03090">
    <property type="entry name" value="Replicase"/>
    <property type="match status" value="1"/>
</dbReference>
<dbReference type="Proteomes" id="UP000648482">
    <property type="component" value="Unassembled WGS sequence"/>
</dbReference>
<proteinExistence type="predicted"/>
<gene>
    <name evidence="1" type="ORF">PALI_a3230</name>
</gene>
<name>A0ABR9DUQ4_9GAMM</name>
<dbReference type="Gene3D" id="1.10.340.50">
    <property type="match status" value="1"/>
</dbReference>
<evidence type="ECO:0000313" key="2">
    <source>
        <dbReference type="Proteomes" id="UP000648482"/>
    </source>
</evidence>